<proteinExistence type="predicted"/>
<dbReference type="AlphaFoldDB" id="A0A318Z0E2"/>
<keyword evidence="1" id="KW-0472">Membrane</keyword>
<dbReference type="EMBL" id="KZ821288">
    <property type="protein sequence ID" value="PYH40379.1"/>
    <property type="molecule type" value="Genomic_DNA"/>
</dbReference>
<keyword evidence="1" id="KW-0812">Transmembrane</keyword>
<keyword evidence="3" id="KW-1185">Reference proteome</keyword>
<reference evidence="2 3" key="1">
    <citation type="submission" date="2016-12" db="EMBL/GenBank/DDBJ databases">
        <title>The genomes of Aspergillus section Nigri reveals drivers in fungal speciation.</title>
        <authorList>
            <consortium name="DOE Joint Genome Institute"/>
            <person name="Vesth T.C."/>
            <person name="Nybo J."/>
            <person name="Theobald S."/>
            <person name="Brandl J."/>
            <person name="Frisvad J.C."/>
            <person name="Nielsen K.F."/>
            <person name="Lyhne E.K."/>
            <person name="Kogle M.E."/>
            <person name="Kuo A."/>
            <person name="Riley R."/>
            <person name="Clum A."/>
            <person name="Nolan M."/>
            <person name="Lipzen A."/>
            <person name="Salamov A."/>
            <person name="Henrissat B."/>
            <person name="Wiebenga A."/>
            <person name="De Vries R.P."/>
            <person name="Grigoriev I.V."/>
            <person name="Mortensen U.H."/>
            <person name="Andersen M.R."/>
            <person name="Baker S.E."/>
        </authorList>
    </citation>
    <scope>NUCLEOTIDE SEQUENCE [LARGE SCALE GENOMIC DNA]</scope>
    <source>
        <strain evidence="2 3">JOP 1030-1</strain>
    </source>
</reference>
<evidence type="ECO:0000313" key="2">
    <source>
        <dbReference type="EMBL" id="PYH40379.1"/>
    </source>
</evidence>
<evidence type="ECO:0000256" key="1">
    <source>
        <dbReference type="SAM" id="Phobius"/>
    </source>
</evidence>
<name>A0A318Z0E2_9EURO</name>
<sequence length="120" mass="13905">MRAKGARYSVQSTVKSIFFQPAIIPSFPPTIVQWNHGFLLGVLCQDSSARHETLVLRHHAALAGFLHTSFLVVSILPFFWFLRRYPAQHGYNCGFKMRGMRDYHSYRGTKCRFWKGEEVP</sequence>
<dbReference type="Proteomes" id="UP000248349">
    <property type="component" value="Unassembled WGS sequence"/>
</dbReference>
<keyword evidence="1" id="KW-1133">Transmembrane helix</keyword>
<protein>
    <submittedName>
        <fullName evidence="2">Uncharacterized protein</fullName>
    </submittedName>
</protein>
<feature type="transmembrane region" description="Helical" evidence="1">
    <location>
        <begin position="60"/>
        <end position="82"/>
    </location>
</feature>
<organism evidence="2 3">
    <name type="scientific">Aspergillus saccharolyticus JOP 1030-1</name>
    <dbReference type="NCBI Taxonomy" id="1450539"/>
    <lineage>
        <taxon>Eukaryota</taxon>
        <taxon>Fungi</taxon>
        <taxon>Dikarya</taxon>
        <taxon>Ascomycota</taxon>
        <taxon>Pezizomycotina</taxon>
        <taxon>Eurotiomycetes</taxon>
        <taxon>Eurotiomycetidae</taxon>
        <taxon>Eurotiales</taxon>
        <taxon>Aspergillaceae</taxon>
        <taxon>Aspergillus</taxon>
        <taxon>Aspergillus subgen. Circumdati</taxon>
    </lineage>
</organism>
<evidence type="ECO:0000313" key="3">
    <source>
        <dbReference type="Proteomes" id="UP000248349"/>
    </source>
</evidence>
<dbReference type="RefSeq" id="XP_025426361.1">
    <property type="nucleotide sequence ID" value="XM_025571153.1"/>
</dbReference>
<dbReference type="GeneID" id="37072381"/>
<gene>
    <name evidence="2" type="ORF">BP01DRAFT_222375</name>
</gene>
<accession>A0A318Z0E2</accession>